<dbReference type="PANTHER" id="PTHR30118">
    <property type="entry name" value="HTH-TYPE TRANSCRIPTIONAL REGULATOR LEUO-RELATED"/>
    <property type="match status" value="1"/>
</dbReference>
<dbReference type="InterPro" id="IPR037402">
    <property type="entry name" value="YidZ_PBP2"/>
</dbReference>
<evidence type="ECO:0000256" key="1">
    <source>
        <dbReference type="ARBA" id="ARBA00009437"/>
    </source>
</evidence>
<dbReference type="GO" id="GO:0003700">
    <property type="term" value="F:DNA-binding transcription factor activity"/>
    <property type="evidence" value="ECO:0007669"/>
    <property type="project" value="InterPro"/>
</dbReference>
<keyword evidence="2" id="KW-0805">Transcription regulation</keyword>
<dbReference type="Gene3D" id="3.40.190.10">
    <property type="entry name" value="Periplasmic binding protein-like II"/>
    <property type="match status" value="2"/>
</dbReference>
<dbReference type="RefSeq" id="WP_270039855.1">
    <property type="nucleotide sequence ID" value="NZ_JAPDOD010000007.1"/>
</dbReference>
<dbReference type="Pfam" id="PF03466">
    <property type="entry name" value="LysR_substrate"/>
    <property type="match status" value="1"/>
</dbReference>
<keyword evidence="7" id="KW-1185">Reference proteome</keyword>
<evidence type="ECO:0000259" key="5">
    <source>
        <dbReference type="PROSITE" id="PS50931"/>
    </source>
</evidence>
<dbReference type="Pfam" id="PF00126">
    <property type="entry name" value="HTH_1"/>
    <property type="match status" value="1"/>
</dbReference>
<dbReference type="Proteomes" id="UP001149140">
    <property type="component" value="Unassembled WGS sequence"/>
</dbReference>
<dbReference type="AlphaFoldDB" id="A0A9X3MSG5"/>
<evidence type="ECO:0000256" key="3">
    <source>
        <dbReference type="ARBA" id="ARBA00023125"/>
    </source>
</evidence>
<dbReference type="PRINTS" id="PR00039">
    <property type="entry name" value="HTHLYSR"/>
</dbReference>
<accession>A0A9X3MSG5</accession>
<dbReference type="InterPro" id="IPR036390">
    <property type="entry name" value="WH_DNA-bd_sf"/>
</dbReference>
<sequence length="318" mass="35190">MAELPQDSQRSALAGVDLNLLVALDALLTERSVTRAGQRLSITQSAMSGALGRLRGLFGDELLVRSGQSMRLTAFAESLQVPLREALAQLEGTIFSRSSFDPRREQRTFTLSATDYTSLVLLSRFQAALAAMRTQVRVRVVTSDVGGSIPRLEAGEIDLAILPANFSRFPALSSQRLFDERFVPTIWAQNQAVSEPLTFEALAGARLLSYRLGPLPTMVERRFEELGVHLQPAVVLDRFVDGAFYLRGTDYVTFLQRRLVEQLADAAELRILSTDIDLPTFAETMWWHPKAANDAAHAWLRERVLEAAASLDGHPPRG</sequence>
<protein>
    <submittedName>
        <fullName evidence="6">LysR family transcriptional regulator</fullName>
    </submittedName>
</protein>
<dbReference type="SUPFAM" id="SSF53850">
    <property type="entry name" value="Periplasmic binding protein-like II"/>
    <property type="match status" value="1"/>
</dbReference>
<evidence type="ECO:0000313" key="6">
    <source>
        <dbReference type="EMBL" id="MDA0160792.1"/>
    </source>
</evidence>
<keyword evidence="3" id="KW-0238">DNA-binding</keyword>
<organism evidence="6 7">
    <name type="scientific">Solirubrobacter ginsenosidimutans</name>
    <dbReference type="NCBI Taxonomy" id="490573"/>
    <lineage>
        <taxon>Bacteria</taxon>
        <taxon>Bacillati</taxon>
        <taxon>Actinomycetota</taxon>
        <taxon>Thermoleophilia</taxon>
        <taxon>Solirubrobacterales</taxon>
        <taxon>Solirubrobacteraceae</taxon>
        <taxon>Solirubrobacter</taxon>
    </lineage>
</organism>
<dbReference type="Gene3D" id="1.10.10.10">
    <property type="entry name" value="Winged helix-like DNA-binding domain superfamily/Winged helix DNA-binding domain"/>
    <property type="match status" value="1"/>
</dbReference>
<reference evidence="6" key="1">
    <citation type="submission" date="2022-10" db="EMBL/GenBank/DDBJ databases">
        <title>The WGS of Solirubrobacter ginsenosidimutans DSM 21036.</title>
        <authorList>
            <person name="Jiang Z."/>
        </authorList>
    </citation>
    <scope>NUCLEOTIDE SEQUENCE</scope>
    <source>
        <strain evidence="6">DSM 21036</strain>
    </source>
</reference>
<gene>
    <name evidence="6" type="ORF">OM076_10995</name>
</gene>
<keyword evidence="4" id="KW-0804">Transcription</keyword>
<dbReference type="CDD" id="cd08417">
    <property type="entry name" value="PBP2_Nitroaromatics_like"/>
    <property type="match status" value="1"/>
</dbReference>
<dbReference type="InterPro" id="IPR036388">
    <property type="entry name" value="WH-like_DNA-bd_sf"/>
</dbReference>
<evidence type="ECO:0000313" key="7">
    <source>
        <dbReference type="Proteomes" id="UP001149140"/>
    </source>
</evidence>
<dbReference type="PANTHER" id="PTHR30118:SF6">
    <property type="entry name" value="HTH-TYPE TRANSCRIPTIONAL REGULATOR LEUO"/>
    <property type="match status" value="1"/>
</dbReference>
<name>A0A9X3MSG5_9ACTN</name>
<comment type="similarity">
    <text evidence="1">Belongs to the LysR transcriptional regulatory family.</text>
</comment>
<dbReference type="GO" id="GO:0003677">
    <property type="term" value="F:DNA binding"/>
    <property type="evidence" value="ECO:0007669"/>
    <property type="project" value="UniProtKB-KW"/>
</dbReference>
<evidence type="ECO:0000256" key="2">
    <source>
        <dbReference type="ARBA" id="ARBA00023015"/>
    </source>
</evidence>
<dbReference type="InterPro" id="IPR050389">
    <property type="entry name" value="LysR-type_TF"/>
</dbReference>
<dbReference type="InterPro" id="IPR005119">
    <property type="entry name" value="LysR_subst-bd"/>
</dbReference>
<feature type="domain" description="HTH lysR-type" evidence="5">
    <location>
        <begin position="16"/>
        <end position="73"/>
    </location>
</feature>
<proteinExistence type="inferred from homology"/>
<dbReference type="SUPFAM" id="SSF46785">
    <property type="entry name" value="Winged helix' DNA-binding domain"/>
    <property type="match status" value="1"/>
</dbReference>
<dbReference type="PROSITE" id="PS50931">
    <property type="entry name" value="HTH_LYSR"/>
    <property type="match status" value="1"/>
</dbReference>
<evidence type="ECO:0000256" key="4">
    <source>
        <dbReference type="ARBA" id="ARBA00023163"/>
    </source>
</evidence>
<comment type="caution">
    <text evidence="6">The sequence shown here is derived from an EMBL/GenBank/DDBJ whole genome shotgun (WGS) entry which is preliminary data.</text>
</comment>
<dbReference type="EMBL" id="JAPDOD010000007">
    <property type="protein sequence ID" value="MDA0160792.1"/>
    <property type="molecule type" value="Genomic_DNA"/>
</dbReference>
<dbReference type="InterPro" id="IPR000847">
    <property type="entry name" value="LysR_HTH_N"/>
</dbReference>